<name>A0A0N4X514_HAEPC</name>
<dbReference type="WBParaSite" id="HPLM_0001945601-mRNA-1">
    <property type="protein sequence ID" value="HPLM_0001945601-mRNA-1"/>
    <property type="gene ID" value="HPLM_0001945601"/>
</dbReference>
<organism evidence="1">
    <name type="scientific">Haemonchus placei</name>
    <name type="common">Barber's pole worm</name>
    <dbReference type="NCBI Taxonomy" id="6290"/>
    <lineage>
        <taxon>Eukaryota</taxon>
        <taxon>Metazoa</taxon>
        <taxon>Ecdysozoa</taxon>
        <taxon>Nematoda</taxon>
        <taxon>Chromadorea</taxon>
        <taxon>Rhabditida</taxon>
        <taxon>Rhabditina</taxon>
        <taxon>Rhabditomorpha</taxon>
        <taxon>Strongyloidea</taxon>
        <taxon>Trichostrongylidae</taxon>
        <taxon>Haemonchus</taxon>
    </lineage>
</organism>
<evidence type="ECO:0000313" key="1">
    <source>
        <dbReference type="WBParaSite" id="HPLM_0001945601-mRNA-1"/>
    </source>
</evidence>
<proteinExistence type="predicted"/>
<reference evidence="1" key="1">
    <citation type="submission" date="2017-02" db="UniProtKB">
        <authorList>
            <consortium name="WormBaseParasite"/>
        </authorList>
    </citation>
    <scope>IDENTIFICATION</scope>
</reference>
<sequence>LLTQQHHATNWRSCNHAKTRHEKTARELINGLMRRDGMSRAEDSELSMTTPR</sequence>
<accession>A0A0N4X514</accession>
<dbReference type="AlphaFoldDB" id="A0A0N4X514"/>
<protein>
    <submittedName>
        <fullName evidence="1">Transcriptional regulator</fullName>
    </submittedName>
</protein>